<accession>A0A0G3G7V8</accession>
<dbReference type="GO" id="GO:1901891">
    <property type="term" value="P:regulation of cell septum assembly"/>
    <property type="evidence" value="ECO:0007669"/>
    <property type="project" value="InterPro"/>
</dbReference>
<dbReference type="SUPFAM" id="SSF63848">
    <property type="entry name" value="Cell-division inhibitor MinC, C-terminal domain"/>
    <property type="match status" value="1"/>
</dbReference>
<feature type="domain" description="Septum formation inhibitor MinC N-terminal" evidence="9">
    <location>
        <begin position="11"/>
        <end position="79"/>
    </location>
</feature>
<dbReference type="AlphaFoldDB" id="A0A0G3G7V8"/>
<gene>
    <name evidence="6" type="primary">minC</name>
    <name evidence="10" type="ORF">TVD_09525</name>
</gene>
<keyword evidence="3 6" id="KW-0717">Septation</keyword>
<dbReference type="HAMAP" id="MF_00267">
    <property type="entry name" value="MinC"/>
    <property type="match status" value="1"/>
</dbReference>
<evidence type="ECO:0000256" key="4">
    <source>
        <dbReference type="ARBA" id="ARBA00023306"/>
    </source>
</evidence>
<keyword evidence="4 6" id="KW-0131">Cell cycle</keyword>
<evidence type="ECO:0000256" key="5">
    <source>
        <dbReference type="ARBA" id="ARBA00025606"/>
    </source>
</evidence>
<reference evidence="10 11" key="1">
    <citation type="submission" date="2015-04" db="EMBL/GenBank/DDBJ databases">
        <title>Complete Sequence for the Genome of the Thioalkalivibrio versutus D301.</title>
        <authorList>
            <person name="Mu T."/>
            <person name="Zhou J."/>
            <person name="Xu X."/>
        </authorList>
    </citation>
    <scope>NUCLEOTIDE SEQUENCE [LARGE SCALE GENOMIC DNA]</scope>
    <source>
        <strain evidence="10 11">D301</strain>
    </source>
</reference>
<feature type="domain" description="Septum formation inhibitor MinC C-terminal" evidence="8">
    <location>
        <begin position="153"/>
        <end position="253"/>
    </location>
</feature>
<dbReference type="PANTHER" id="PTHR34108">
    <property type="entry name" value="SEPTUM SITE-DETERMINING PROTEIN MINC"/>
    <property type="match status" value="1"/>
</dbReference>
<dbReference type="KEGG" id="tvr:TVD_09525"/>
<comment type="function">
    <text evidence="5 6">Cell division inhibitor that blocks the formation of polar Z ring septums. Rapidly oscillates between the poles of the cell to destabilize FtsZ filaments that have formed before they mature into polar Z rings. Prevents FtsZ polymerization.</text>
</comment>
<dbReference type="InterPro" id="IPR007874">
    <property type="entry name" value="MinC_N"/>
</dbReference>
<dbReference type="OrthoDB" id="9794530at2"/>
<dbReference type="InterPro" id="IPR016098">
    <property type="entry name" value="CAP/MinC_C"/>
</dbReference>
<evidence type="ECO:0000313" key="10">
    <source>
        <dbReference type="EMBL" id="AKJ95582.1"/>
    </source>
</evidence>
<dbReference type="GO" id="GO:0000917">
    <property type="term" value="P:division septum assembly"/>
    <property type="evidence" value="ECO:0007669"/>
    <property type="project" value="UniProtKB-KW"/>
</dbReference>
<proteinExistence type="inferred from homology"/>
<evidence type="ECO:0000256" key="2">
    <source>
        <dbReference type="ARBA" id="ARBA00022618"/>
    </source>
</evidence>
<dbReference type="PANTHER" id="PTHR34108:SF1">
    <property type="entry name" value="SEPTUM SITE-DETERMINING PROTEIN MINC"/>
    <property type="match status" value="1"/>
</dbReference>
<dbReference type="EMBL" id="CP011367">
    <property type="protein sequence ID" value="AKJ95582.1"/>
    <property type="molecule type" value="Genomic_DNA"/>
</dbReference>
<organism evidence="10 11">
    <name type="scientific">Thioalkalivibrio versutus</name>
    <dbReference type="NCBI Taxonomy" id="106634"/>
    <lineage>
        <taxon>Bacteria</taxon>
        <taxon>Pseudomonadati</taxon>
        <taxon>Pseudomonadota</taxon>
        <taxon>Gammaproteobacteria</taxon>
        <taxon>Chromatiales</taxon>
        <taxon>Ectothiorhodospiraceae</taxon>
        <taxon>Thioalkalivibrio</taxon>
    </lineage>
</organism>
<dbReference type="Pfam" id="PF03775">
    <property type="entry name" value="MinC_C"/>
    <property type="match status" value="1"/>
</dbReference>
<dbReference type="InterPro" id="IPR005526">
    <property type="entry name" value="Septum_form_inhib_MinC_C"/>
</dbReference>
<dbReference type="Pfam" id="PF05209">
    <property type="entry name" value="MinC_N"/>
    <property type="match status" value="1"/>
</dbReference>
<protein>
    <recommendedName>
        <fullName evidence="6">Probable septum site-determining protein MinC</fullName>
    </recommendedName>
</protein>
<dbReference type="InterPro" id="IPR013033">
    <property type="entry name" value="MinC"/>
</dbReference>
<feature type="region of interest" description="Disordered" evidence="7">
    <location>
        <begin position="115"/>
        <end position="139"/>
    </location>
</feature>
<dbReference type="Proteomes" id="UP000064201">
    <property type="component" value="Chromosome"/>
</dbReference>
<evidence type="ECO:0000259" key="9">
    <source>
        <dbReference type="Pfam" id="PF05209"/>
    </source>
</evidence>
<evidence type="ECO:0000256" key="6">
    <source>
        <dbReference type="HAMAP-Rule" id="MF_00267"/>
    </source>
</evidence>
<comment type="similarity">
    <text evidence="1 6">Belongs to the MinC family.</text>
</comment>
<dbReference type="GO" id="GO:0051302">
    <property type="term" value="P:regulation of cell division"/>
    <property type="evidence" value="ECO:0007669"/>
    <property type="project" value="InterPro"/>
</dbReference>
<evidence type="ECO:0000256" key="7">
    <source>
        <dbReference type="SAM" id="MobiDB-lite"/>
    </source>
</evidence>
<keyword evidence="11" id="KW-1185">Reference proteome</keyword>
<evidence type="ECO:0000256" key="1">
    <source>
        <dbReference type="ARBA" id="ARBA00006291"/>
    </source>
</evidence>
<dbReference type="NCBIfam" id="TIGR01222">
    <property type="entry name" value="minC"/>
    <property type="match status" value="1"/>
</dbReference>
<dbReference type="GO" id="GO:0000902">
    <property type="term" value="P:cell morphogenesis"/>
    <property type="evidence" value="ECO:0007669"/>
    <property type="project" value="InterPro"/>
</dbReference>
<evidence type="ECO:0000313" key="11">
    <source>
        <dbReference type="Proteomes" id="UP000064201"/>
    </source>
</evidence>
<dbReference type="InterPro" id="IPR036145">
    <property type="entry name" value="MinC_C_sf"/>
</dbReference>
<comment type="subunit">
    <text evidence="6">Interacts with MinD and FtsZ.</text>
</comment>
<dbReference type="Gene3D" id="3.30.70.260">
    <property type="match status" value="1"/>
</dbReference>
<name>A0A0G3G7V8_9GAMM</name>
<dbReference type="Gene3D" id="2.160.20.70">
    <property type="match status" value="1"/>
</dbReference>
<evidence type="ECO:0000256" key="3">
    <source>
        <dbReference type="ARBA" id="ARBA00023210"/>
    </source>
</evidence>
<keyword evidence="2 6" id="KW-0132">Cell division</keyword>
<sequence>MSASPSSVQAIELKGRMMLVSVLRVYQTDPQVLGEVLAARRDQAPDLMRDMPIVLDLEAVAESPESDLQATIERVRAEGFKLIGLQAGAAAERLQSYAELFDVLPVLQLGGRGGAPSGEVPLEDEPPVQDKAVEPEQERPPAAVAAVHSATRIVDQPVRSGQQIYARGGDLIVTGAVSPGAELLADGHIHVLGPLRGRALAGVRGLVTARIFCRRLDAELLSIAGHYRIAEDITEAERGENRLVTLDDESLKIAEI</sequence>
<dbReference type="STRING" id="106634.TVD_09525"/>
<evidence type="ECO:0000259" key="8">
    <source>
        <dbReference type="Pfam" id="PF03775"/>
    </source>
</evidence>
<dbReference type="PATRIC" id="fig|106634.4.peg.1951"/>